<dbReference type="GO" id="GO:0005764">
    <property type="term" value="C:lysosome"/>
    <property type="evidence" value="ECO:0007669"/>
    <property type="project" value="TreeGrafter"/>
</dbReference>
<keyword evidence="4 11" id="KW-0479">Metal-binding</keyword>
<keyword evidence="8" id="KW-1015">Disulfide bond</keyword>
<keyword evidence="14" id="KW-1185">Reference proteome</keyword>
<proteinExistence type="inferred from homology"/>
<dbReference type="PANTHER" id="PTHR11607">
    <property type="entry name" value="ALPHA-MANNOSIDASE"/>
    <property type="match status" value="1"/>
</dbReference>
<dbReference type="InterPro" id="IPR028995">
    <property type="entry name" value="Glyco_hydro_57/38_cen_sf"/>
</dbReference>
<evidence type="ECO:0000256" key="8">
    <source>
        <dbReference type="ARBA" id="ARBA00023157"/>
    </source>
</evidence>
<keyword evidence="7 11" id="KW-0862">Zinc</keyword>
<protein>
    <recommendedName>
        <fullName evidence="3 11">Alpha-mannosidase</fullName>
        <ecNumber evidence="11">3.2.1.-</ecNumber>
    </recommendedName>
</protein>
<dbReference type="EMBL" id="CAKOFQ010006815">
    <property type="protein sequence ID" value="CAH1973773.1"/>
    <property type="molecule type" value="Genomic_DNA"/>
</dbReference>
<keyword evidence="9" id="KW-0325">Glycoprotein</keyword>
<dbReference type="OrthoDB" id="2016903at2759"/>
<dbReference type="Pfam" id="PF17677">
    <property type="entry name" value="Glyco_hydro38C2"/>
    <property type="match status" value="1"/>
</dbReference>
<dbReference type="InterPro" id="IPR011682">
    <property type="entry name" value="Glyco_hydro_38_C"/>
</dbReference>
<dbReference type="GO" id="GO:0046872">
    <property type="term" value="F:metal ion binding"/>
    <property type="evidence" value="ECO:0007669"/>
    <property type="project" value="UniProtKB-KW"/>
</dbReference>
<evidence type="ECO:0000256" key="11">
    <source>
        <dbReference type="RuleBase" id="RU361199"/>
    </source>
</evidence>
<feature type="domain" description="Glycoside hydrolase family 38 central" evidence="12">
    <location>
        <begin position="367"/>
        <end position="442"/>
    </location>
</feature>
<sequence>MWRLFLLISLFAFPTSSRAAPAASEKTCGYQSCHPVKEGFINVHLVPHTHDDVGWLKTLDQYYYGSRTQTQNAGVQYIIESVIDALAKDPNRRFIYVETAFFWKWWIKQHDTVKAQVRRFVNSGRLEFISGGWSMNDEAATHYQSIIDQMAWGLRKLNDSFGECGRPKMGWQIDPFGHSREMASIFAQLGFDGVLLGRIDYQDKHFRLASKTPEMVWKSSQSLGESSNIFTGVLYNIYIAPSGFCFDILCSDDPIIDDKDSYDYNVDKRIDEFFGYLNNHSKTYSTSNILVPMGGDFNYQHAEIWFKNMDKLISYANLRQKTGSKYNLIYSTPSCYVKAIHEESTKTNKKWLVKTDDFFPYASDPHAYWTGYFTSRPTLKRFEREGNNYLQVCKQLYALADLGPEDRVDLNVMREAMGVMQHHDAVSGTEKEHVAHDYARLLSRGFDECHIITNAALSQIVTQKTNRADKIPPQPARIEFNTCPLLNVSQCELTESKDPFVVTVYNPLSRPVTKFVRLPVTGTSYSVKGPDGEQLQTQLIPIATAILTIPGRDSKATAELIFRAKDLPPLGFKSYYVERVAGNTVSQHQMERDSKGDTQFEIDRSTGLISHIYMNGRDIPLDQNFLYYEGYVGNNEIFPNRSSGAYIFRPTGAAQVASDSAKVTIFKGSLVNEVHQVFNDWISQIVRVYADESYIEFDWLVGPIPIIPGQNGKEVITRFTTPLKTSSQFYTDSNGREMLKRVRNTRPTWKLQLEEPVAGNYYPVTSKIVITDGDLELAVLTDRAQGGTSLEDGEVELMVHRACMHDDAFGVGEALLEEAFNRGLVARGSHYVVLGSRNTSNPDGRTVAAQERDLAQQKLLSAWTFISKTQGLTFKEYNAKYRMEFSGLKKSLPDNVQILTLEPWFGYTFLLRLEHVLESKEDPNLSEPVTVNLNDIFTPFQITTIKETTLGGNQWLSDNHRLHFETAGKLEDLLREEGAFDDTKSTEESTHTKRATIIDASEDVDNLKIKLTPMQIRTFIIEIKVNSAS</sequence>
<evidence type="ECO:0000313" key="13">
    <source>
        <dbReference type="EMBL" id="CAH1973773.1"/>
    </source>
</evidence>
<comment type="cofactor">
    <cofactor evidence="11">
        <name>Zn(2+)</name>
        <dbReference type="ChEBI" id="CHEBI:29105"/>
    </cofactor>
    <text evidence="11">Binds 1 zinc ion per subunit.</text>
</comment>
<organism evidence="13 14">
    <name type="scientific">Acanthoscelides obtectus</name>
    <name type="common">Bean weevil</name>
    <name type="synonym">Bruchus obtectus</name>
    <dbReference type="NCBI Taxonomy" id="200917"/>
    <lineage>
        <taxon>Eukaryota</taxon>
        <taxon>Metazoa</taxon>
        <taxon>Ecdysozoa</taxon>
        <taxon>Arthropoda</taxon>
        <taxon>Hexapoda</taxon>
        <taxon>Insecta</taxon>
        <taxon>Pterygota</taxon>
        <taxon>Neoptera</taxon>
        <taxon>Endopterygota</taxon>
        <taxon>Coleoptera</taxon>
        <taxon>Polyphaga</taxon>
        <taxon>Cucujiformia</taxon>
        <taxon>Chrysomeloidea</taxon>
        <taxon>Chrysomelidae</taxon>
        <taxon>Bruchinae</taxon>
        <taxon>Bruchini</taxon>
        <taxon>Acanthoscelides</taxon>
    </lineage>
</organism>
<dbReference type="InterPro" id="IPR011013">
    <property type="entry name" value="Gal_mutarotase_sf_dom"/>
</dbReference>
<comment type="similarity">
    <text evidence="2 11">Belongs to the glycosyl hydrolase 38 family.</text>
</comment>
<dbReference type="Pfam" id="PF21260">
    <property type="entry name" value="Laman-like_dom"/>
    <property type="match status" value="1"/>
</dbReference>
<dbReference type="GO" id="GO:0030246">
    <property type="term" value="F:carbohydrate binding"/>
    <property type="evidence" value="ECO:0007669"/>
    <property type="project" value="InterPro"/>
</dbReference>
<dbReference type="GO" id="GO:0004559">
    <property type="term" value="F:alpha-mannosidase activity"/>
    <property type="evidence" value="ECO:0007669"/>
    <property type="project" value="UniProtKB-EC"/>
</dbReference>
<dbReference type="FunFam" id="2.70.98.30:FF:000003">
    <property type="entry name" value="Alpha-mannosidase"/>
    <property type="match status" value="1"/>
</dbReference>
<dbReference type="InterPro" id="IPR050843">
    <property type="entry name" value="Glycosyl_Hydrlase_38"/>
</dbReference>
<dbReference type="InterPro" id="IPR048534">
    <property type="entry name" value="Man2a1-like_dom"/>
</dbReference>
<evidence type="ECO:0000256" key="5">
    <source>
        <dbReference type="ARBA" id="ARBA00022729"/>
    </source>
</evidence>
<dbReference type="Pfam" id="PF09261">
    <property type="entry name" value="Alpha-mann_mid"/>
    <property type="match status" value="1"/>
</dbReference>
<dbReference type="GO" id="GO:0006013">
    <property type="term" value="P:mannose metabolic process"/>
    <property type="evidence" value="ECO:0007669"/>
    <property type="project" value="InterPro"/>
</dbReference>
<dbReference type="Gene3D" id="2.70.98.30">
    <property type="entry name" value="Golgi alpha-mannosidase II, domain 4"/>
    <property type="match status" value="1"/>
</dbReference>
<evidence type="ECO:0000313" key="14">
    <source>
        <dbReference type="Proteomes" id="UP001152888"/>
    </source>
</evidence>
<feature type="chain" id="PRO_5040539118" description="Alpha-mannosidase" evidence="11">
    <location>
        <begin position="20"/>
        <end position="1029"/>
    </location>
</feature>
<dbReference type="FunFam" id="1.20.1270.50:FF:000002">
    <property type="entry name" value="Alpha-mannosidase"/>
    <property type="match status" value="1"/>
</dbReference>
<dbReference type="InterPro" id="IPR015341">
    <property type="entry name" value="Glyco_hydro_38_cen"/>
</dbReference>
<dbReference type="SMART" id="SM00872">
    <property type="entry name" value="Alpha-mann_mid"/>
    <property type="match status" value="1"/>
</dbReference>
<dbReference type="InterPro" id="IPR037094">
    <property type="entry name" value="Glyco_hydro_38_cen_sf"/>
</dbReference>
<dbReference type="FunFam" id="1.20.1270.50:FF:000003">
    <property type="entry name" value="Alpha-mannosidase"/>
    <property type="match status" value="1"/>
</dbReference>
<dbReference type="SUPFAM" id="SSF88688">
    <property type="entry name" value="Families 57/38 glycoside transferase middle domain"/>
    <property type="match status" value="1"/>
</dbReference>
<dbReference type="FunFam" id="3.20.110.10:FF:000001">
    <property type="entry name" value="Alpha-mannosidase"/>
    <property type="match status" value="1"/>
</dbReference>
<dbReference type="Pfam" id="PF01074">
    <property type="entry name" value="Glyco_hydro_38N"/>
    <property type="match status" value="1"/>
</dbReference>
<keyword evidence="6 11" id="KW-0378">Hydrolase</keyword>
<dbReference type="Proteomes" id="UP001152888">
    <property type="component" value="Unassembled WGS sequence"/>
</dbReference>
<dbReference type="InterPro" id="IPR027291">
    <property type="entry name" value="Glyco_hydro_38_N_sf"/>
</dbReference>
<gene>
    <name evidence="13" type="ORF">ACAOBT_LOCUS10741</name>
</gene>
<evidence type="ECO:0000256" key="1">
    <source>
        <dbReference type="ARBA" id="ARBA00000365"/>
    </source>
</evidence>
<dbReference type="InterPro" id="IPR000602">
    <property type="entry name" value="Glyco_hydro_38_N"/>
</dbReference>
<dbReference type="EC" id="3.2.1.-" evidence="11"/>
<comment type="catalytic activity">
    <reaction evidence="1">
        <text>Hydrolysis of terminal, non-reducing alpha-D-mannose residues in alpha-D-mannosides.</text>
        <dbReference type="EC" id="3.2.1.24"/>
    </reaction>
</comment>
<dbReference type="FunFam" id="2.60.40.1180:FF:000018">
    <property type="entry name" value="Alpha-mannosidase"/>
    <property type="match status" value="1"/>
</dbReference>
<dbReference type="InterPro" id="IPR011330">
    <property type="entry name" value="Glyco_hydro/deAcase_b/a-brl"/>
</dbReference>
<dbReference type="SUPFAM" id="SSF74650">
    <property type="entry name" value="Galactose mutarotase-like"/>
    <property type="match status" value="1"/>
</dbReference>
<name>A0A9P0KMS5_ACAOB</name>
<comment type="caution">
    <text evidence="13">The sequence shown here is derived from an EMBL/GenBank/DDBJ whole genome shotgun (WGS) entry which is preliminary data.</text>
</comment>
<dbReference type="Pfam" id="PF07748">
    <property type="entry name" value="Glyco_hydro_38C"/>
    <property type="match status" value="1"/>
</dbReference>
<evidence type="ECO:0000256" key="6">
    <source>
        <dbReference type="ARBA" id="ARBA00022801"/>
    </source>
</evidence>
<dbReference type="CDD" id="cd10810">
    <property type="entry name" value="GH38N_AMII_LAM_like"/>
    <property type="match status" value="1"/>
</dbReference>
<dbReference type="SUPFAM" id="SSF88713">
    <property type="entry name" value="Glycoside hydrolase/deacetylase"/>
    <property type="match status" value="1"/>
</dbReference>
<dbReference type="InterPro" id="IPR041147">
    <property type="entry name" value="GH38_C"/>
</dbReference>
<evidence type="ECO:0000256" key="2">
    <source>
        <dbReference type="ARBA" id="ARBA00009792"/>
    </source>
</evidence>
<feature type="signal peptide" evidence="11">
    <location>
        <begin position="1"/>
        <end position="19"/>
    </location>
</feature>
<dbReference type="Gene3D" id="1.20.1270.50">
    <property type="entry name" value="Glycoside hydrolase family 38, central domain"/>
    <property type="match status" value="2"/>
</dbReference>
<accession>A0A9P0KMS5</accession>
<dbReference type="Gene3D" id="3.20.110.10">
    <property type="entry name" value="Glycoside hydrolase 38, N terminal domain"/>
    <property type="match status" value="1"/>
</dbReference>
<evidence type="ECO:0000256" key="7">
    <source>
        <dbReference type="ARBA" id="ARBA00022833"/>
    </source>
</evidence>
<dbReference type="Gene3D" id="2.60.40.1360">
    <property type="match status" value="1"/>
</dbReference>
<evidence type="ECO:0000256" key="3">
    <source>
        <dbReference type="ARBA" id="ARBA00012752"/>
    </source>
</evidence>
<evidence type="ECO:0000256" key="4">
    <source>
        <dbReference type="ARBA" id="ARBA00022723"/>
    </source>
</evidence>
<dbReference type="AlphaFoldDB" id="A0A9P0KMS5"/>
<dbReference type="Gene3D" id="2.60.40.1180">
    <property type="entry name" value="Golgi alpha-mannosidase II"/>
    <property type="match status" value="1"/>
</dbReference>
<evidence type="ECO:0000259" key="12">
    <source>
        <dbReference type="SMART" id="SM00872"/>
    </source>
</evidence>
<keyword evidence="10 11" id="KW-0326">Glycosidase</keyword>
<dbReference type="PANTHER" id="PTHR11607:SF3">
    <property type="entry name" value="LYSOSOMAL ALPHA-MANNOSIDASE"/>
    <property type="match status" value="1"/>
</dbReference>
<keyword evidence="5 11" id="KW-0732">Signal</keyword>
<evidence type="ECO:0000256" key="10">
    <source>
        <dbReference type="ARBA" id="ARBA00023295"/>
    </source>
</evidence>
<reference evidence="13" key="1">
    <citation type="submission" date="2022-03" db="EMBL/GenBank/DDBJ databases">
        <authorList>
            <person name="Sayadi A."/>
        </authorList>
    </citation>
    <scope>NUCLEOTIDE SEQUENCE</scope>
</reference>
<dbReference type="InterPro" id="IPR013780">
    <property type="entry name" value="Glyco_hydro_b"/>
</dbReference>
<evidence type="ECO:0000256" key="9">
    <source>
        <dbReference type="ARBA" id="ARBA00023180"/>
    </source>
</evidence>